<organism evidence="1 2">
    <name type="scientific">Candidatus Staskawiczbacteria bacterium RIFCSPHIGHO2_01_FULL_36_16</name>
    <dbReference type="NCBI Taxonomy" id="1802200"/>
    <lineage>
        <taxon>Bacteria</taxon>
        <taxon>Candidatus Staskawicziibacteriota</taxon>
    </lineage>
</organism>
<dbReference type="AlphaFoldDB" id="A0A1G2HKY4"/>
<reference evidence="1 2" key="1">
    <citation type="journal article" date="2016" name="Nat. Commun.">
        <title>Thousands of microbial genomes shed light on interconnected biogeochemical processes in an aquifer system.</title>
        <authorList>
            <person name="Anantharaman K."/>
            <person name="Brown C.T."/>
            <person name="Hug L.A."/>
            <person name="Sharon I."/>
            <person name="Castelle C.J."/>
            <person name="Probst A.J."/>
            <person name="Thomas B.C."/>
            <person name="Singh A."/>
            <person name="Wilkins M.J."/>
            <person name="Karaoz U."/>
            <person name="Brodie E.L."/>
            <person name="Williams K.H."/>
            <person name="Hubbard S.S."/>
            <person name="Banfield J.F."/>
        </authorList>
    </citation>
    <scope>NUCLEOTIDE SEQUENCE [LARGE SCALE GENOMIC DNA]</scope>
</reference>
<name>A0A1G2HKY4_9BACT</name>
<dbReference type="STRING" id="1802200.A2812_01940"/>
<sequence>MARLWFSVIDIPNQGITVRVHHGNRYEEQPEILKKIKELINTGQRSSLRTLTQEFPQDLRAIEALDNLLSHYRIKDADGIHWSGPYCHTIHIYVCSKS</sequence>
<evidence type="ECO:0000313" key="1">
    <source>
        <dbReference type="EMBL" id="OGZ63079.1"/>
    </source>
</evidence>
<dbReference type="EMBL" id="MHOM01000043">
    <property type="protein sequence ID" value="OGZ63079.1"/>
    <property type="molecule type" value="Genomic_DNA"/>
</dbReference>
<accession>A0A1G2HKY4</accession>
<proteinExistence type="predicted"/>
<evidence type="ECO:0000313" key="2">
    <source>
        <dbReference type="Proteomes" id="UP000177190"/>
    </source>
</evidence>
<comment type="caution">
    <text evidence="1">The sequence shown here is derived from an EMBL/GenBank/DDBJ whole genome shotgun (WGS) entry which is preliminary data.</text>
</comment>
<dbReference type="Proteomes" id="UP000177190">
    <property type="component" value="Unassembled WGS sequence"/>
</dbReference>
<gene>
    <name evidence="1" type="ORF">A2812_01940</name>
</gene>
<protein>
    <submittedName>
        <fullName evidence="1">Uncharacterized protein</fullName>
    </submittedName>
</protein>